<gene>
    <name evidence="1" type="ORF">SAMN05444581_11091</name>
</gene>
<dbReference type="Proteomes" id="UP000198755">
    <property type="component" value="Unassembled WGS sequence"/>
</dbReference>
<proteinExistence type="predicted"/>
<reference evidence="1 2" key="1">
    <citation type="submission" date="2016-10" db="EMBL/GenBank/DDBJ databases">
        <authorList>
            <person name="de Groot N.N."/>
        </authorList>
    </citation>
    <scope>NUCLEOTIDE SEQUENCE [LARGE SCALE GENOMIC DNA]</scope>
    <source>
        <strain evidence="1 2">NE2</strain>
    </source>
</reference>
<evidence type="ECO:0000313" key="2">
    <source>
        <dbReference type="Proteomes" id="UP000198755"/>
    </source>
</evidence>
<dbReference type="RefSeq" id="WP_091682815.1">
    <property type="nucleotide sequence ID" value="NZ_FOSN01000010.1"/>
</dbReference>
<dbReference type="EMBL" id="FOSN01000010">
    <property type="protein sequence ID" value="SFK55570.1"/>
    <property type="molecule type" value="Genomic_DNA"/>
</dbReference>
<name>A0A1I4AHC1_9HYPH</name>
<dbReference type="OrthoDB" id="8454829at2"/>
<sequence>MRQDRRRRENWSRPRLAIDGAGTGALLASAFERPVAADGLAKMRRAAALWNEDEKALAHIHLAHIGLPPCDQTAALRLFVADALLAAGAFCRKP</sequence>
<protein>
    <submittedName>
        <fullName evidence="1">Uncharacterized protein</fullName>
    </submittedName>
</protein>
<dbReference type="STRING" id="1612308.SAMN05444581_11091"/>
<evidence type="ECO:0000313" key="1">
    <source>
        <dbReference type="EMBL" id="SFK55570.1"/>
    </source>
</evidence>
<accession>A0A1I4AHC1</accession>
<organism evidence="1 2">
    <name type="scientific">Methylocapsa palsarum</name>
    <dbReference type="NCBI Taxonomy" id="1612308"/>
    <lineage>
        <taxon>Bacteria</taxon>
        <taxon>Pseudomonadati</taxon>
        <taxon>Pseudomonadota</taxon>
        <taxon>Alphaproteobacteria</taxon>
        <taxon>Hyphomicrobiales</taxon>
        <taxon>Beijerinckiaceae</taxon>
        <taxon>Methylocapsa</taxon>
    </lineage>
</organism>
<keyword evidence="2" id="KW-1185">Reference proteome</keyword>
<dbReference type="AlphaFoldDB" id="A0A1I4AHC1"/>